<dbReference type="EMBL" id="QBLH01001803">
    <property type="protein sequence ID" value="TGZ51098.1"/>
    <property type="molecule type" value="Genomic_DNA"/>
</dbReference>
<evidence type="ECO:0000256" key="8">
    <source>
        <dbReference type="ARBA" id="ARBA00022771"/>
    </source>
</evidence>
<evidence type="ECO:0000256" key="14">
    <source>
        <dbReference type="SAM" id="MobiDB-lite"/>
    </source>
</evidence>
<dbReference type="InterPro" id="IPR015947">
    <property type="entry name" value="PUA-like_sf"/>
</dbReference>
<dbReference type="Gene3D" id="2.10.110.30">
    <property type="match status" value="1"/>
</dbReference>
<evidence type="ECO:0000256" key="11">
    <source>
        <dbReference type="ARBA" id="ARBA00046341"/>
    </source>
</evidence>
<dbReference type="SMART" id="SM00396">
    <property type="entry name" value="ZnF_UBR1"/>
    <property type="match status" value="1"/>
</dbReference>
<sequence length="2269" mass="257078">MAYTTGSSSDDGELCAARSSAFSGEPTENNNVGRAVRQNDETQRSSASALERSRSPASPGPRGRVREHRESWRVVARDKMSGESTEESQQLPLVLEEINLASMQPVFPDTNKRCVDVWTEKMNKGVLTSINFREYWRLWVPKIYSPERNGNCLEWVIDEDTANRMLLRTLEEFICGGDPQAILKELSMMDNPPSICGRLFKMGEPTYSCRECGMDSTCVLCVDCFKQSAHRNHKYKMGTSSGGGCCDCGDPEAWKKEPFCKTHVAGTQTKESRGNKLPGDIAERAVVAFEALLEYCYELLTLRYTVALPSNLCIRDTAFYSLTLDQLDIFDTYCTVLFNDEHHTFDQVINMLQRVLKCSHKEAVEYVTNVDREGRAVIKCSIFRHCNELRGDVEKFTYRHSNRPLKVLVLHTHIVAHQTFAIRLLNWLQQFISHCEGFRVLFSNIALNTKLPDMSVVEGILTRDSQLWKSARTVWHRLFIYGMLVEYESKKALSIVFTSNYASVMKDFIKDDHDHSFSIVSLSVQLFTVPTLAHLLIAQHEALFNLLTTFISESSRRCNATGKLEFERNMPHHNFKRAQYVLYDLRYLLSAKPEDWTDDLRRGFLQGLSLLFTLLSSMQCMDAVLRQVGQHMEYEPEWESAFNLHIKLSPVITQALEWCSSDRVVLIKSFMALLKKLYEQQGIEQPPSQVRELADHSATCLQYDVASEPVSIHLPLSRFLAGLFLHLEKYNLHFQSPEFNNPMKPTPEQIIDPVLTAQAMISQVHAGMWRRNGYSLLNQLYFYHNVKCRTEMLDRDIVLLQVGASLIESNEFLIHILNRFNLLNWVQPDFEMNALKNPEEDSMRQTINLVEEFLGLLITIIGERYVPGVGQVTADDRLKKEIIQQLCIKPLSHSELSKTLPEDVVYNVQSELERVIREVAEFKKPVHTSAKGVYELNPNLYSEYNVFFYHYTKEEHSRSEEVQRKRRKAEGELECCPPPKLPRLTESFSLVANLLQCDVMLHIIQTVLERALNFIARSFSEPQVHKVLYLIGYALQEQESGYYPFLAFPERAAKWKIYKLLENLTTSPRMDAHKDLLTWVLAKYRQVASLSGKETSSAPVVLKEQQAGDTDANTKETDKEWRTKMAAQKRAKIMAQMAAMQKHFMKKNATLFEEASLDANSKTNDRGSAMDLTEASCQEGAPVAVGIGQTSRLCEQKVYTCILCQEDQSVTEIGAAMQSTVLCQRHGDFEEPDALYLSAKLGMSPHVNTCGHVMHSRCWQDYVDLVLAKENRRPYRSRQQASFDADNHEYLCPLCECLCNTVLLLVPPLGMMQPTPEPQPDITFETWLKVMSLTMECKPNRKFGKIIEKEKDEDNRLEVRIVNPITVLRQQLEGAWEPVQTQYSRSGPLIARRMEAMLNMYASIFVHHTYKGFGCFDGEPKVPLLAWKSVSYTIHATEFLLRDLDKPLLGAMTSRQNDCLENLVRVSTLLGSSYSNRANLWAHRENIKMYAASLLTLLIEAPSTGPSIFDIDPFGVLVPLINTLPSIFHTKAHEAAPNPTPIITGDVFDSHVLKLVFLSHIAKILYTSDFTDAMELDSHETEDDDNGEDENVVESKMDFALFHILGVHYDKPRASDVWRRVEAACRPFLRCCAIYFHYVTDVPPPSELTQVRGDSYEKLCQYLGLPTTCDALIYSHLEVALKLMAVWRRHPTVWNHMSGERKVSIIKDPLKVNKLIDLPDDYSELINSMSQFTCPNSDREDSRNPTMCLVCGEMLCSQSYCCQIEHNKSMVGACTFHANKCGFGVGMFLRVRECEILLLRPPNRGAFVCPPYLDEYGETDQGLRRGNPLHLCHEKYQRLHHMWLGHGIHESVTRAFEQSSNNLMPTQWQHLLRGPVFVVYEATRMSKSTEKINVAHFAEANESAMEDSTTFDEKDSVSGVQQLKSSVQKGIRAKLLELYPHLESHIDVIIPKKDAFRIVKCHDHIEIIVNAAGDLLFFRQREGPWMPTLRLLHKYPFFLPMQQVDKGAIRFVLSGANIMCPGLTSKGAKMMTVDKKTVVAVMAEGKQHALAVGITTLSTEEIIKVNKGVGIENCHYLNDGLWQMKPERLYEATAGDNADCADYVDRDREVDPSDGASIANTADGSTDERIADKVDDTAVAESNCKRDAAVSELTERFVVVAGLVQTDTAGRRPDWAASFAGCADSLPVPAAAKPACSGYLGRSDVAASGWLSSLSDAGVGVGVEFGVDSLDAERMCALYLLSFVFLDELCLIFFWQVSPHLPNNLTNLP</sequence>
<evidence type="ECO:0000256" key="7">
    <source>
        <dbReference type="ARBA" id="ARBA00022723"/>
    </source>
</evidence>
<dbReference type="Gene3D" id="3.10.400.20">
    <property type="match status" value="1"/>
</dbReference>
<feature type="compositionally biased region" description="Polar residues" evidence="14">
    <location>
        <begin position="20"/>
        <end position="32"/>
    </location>
</feature>
<keyword evidence="10 13" id="KW-0862">Zinc</keyword>
<dbReference type="InterPro" id="IPR039164">
    <property type="entry name" value="UBR1-like"/>
</dbReference>
<dbReference type="CDD" id="cd21155">
    <property type="entry name" value="PUA_MCTS-1-like"/>
    <property type="match status" value="1"/>
</dbReference>
<keyword evidence="17" id="KW-1185">Reference proteome</keyword>
<dbReference type="InterPro" id="IPR003126">
    <property type="entry name" value="Znf_UBR"/>
</dbReference>
<dbReference type="Proteomes" id="UP000310200">
    <property type="component" value="Unassembled WGS sequence"/>
</dbReference>
<dbReference type="UniPathway" id="UPA00143"/>
<dbReference type="CDD" id="cd19672">
    <property type="entry name" value="UBR-box_UBR1_like"/>
    <property type="match status" value="1"/>
</dbReference>
<evidence type="ECO:0000259" key="15">
    <source>
        <dbReference type="PROSITE" id="PS51157"/>
    </source>
</evidence>
<protein>
    <recommendedName>
        <fullName evidence="13">E3 ubiquitin-protein ligase</fullName>
        <ecNumber evidence="13">2.3.2.27</ecNumber>
    </recommendedName>
</protein>
<dbReference type="GO" id="GO:0005737">
    <property type="term" value="C:cytoplasm"/>
    <property type="evidence" value="ECO:0007669"/>
    <property type="project" value="UniProtKB-SubCell"/>
</dbReference>
<comment type="similarity">
    <text evidence="11 13">Belongs to the E3 ubiquitin-protein ligase UBR1-like family.</text>
</comment>
<dbReference type="GO" id="GO:0000151">
    <property type="term" value="C:ubiquitin ligase complex"/>
    <property type="evidence" value="ECO:0007669"/>
    <property type="project" value="TreeGrafter"/>
</dbReference>
<gene>
    <name evidence="16" type="ORF">DBV15_00716</name>
</gene>
<dbReference type="GO" id="GO:0071596">
    <property type="term" value="P:ubiquitin-dependent protein catabolic process via the N-end rule pathway"/>
    <property type="evidence" value="ECO:0007669"/>
    <property type="project" value="UniProtKB-UniRule"/>
</dbReference>
<dbReference type="InterPro" id="IPR044046">
    <property type="entry name" value="E3_ligase_UBR-like_C"/>
</dbReference>
<evidence type="ECO:0000256" key="4">
    <source>
        <dbReference type="ARBA" id="ARBA00008955"/>
    </source>
</evidence>
<dbReference type="PANTHER" id="PTHR21497">
    <property type="entry name" value="UBIQUITIN LIGASE E3 ALPHA-RELATED"/>
    <property type="match status" value="1"/>
</dbReference>
<keyword evidence="5" id="KW-0963">Cytoplasm</keyword>
<evidence type="ECO:0000256" key="3">
    <source>
        <dbReference type="ARBA" id="ARBA00004906"/>
    </source>
</evidence>
<dbReference type="Pfam" id="PF02617">
    <property type="entry name" value="ClpS"/>
    <property type="match status" value="1"/>
</dbReference>
<dbReference type="Gene3D" id="1.10.10.2670">
    <property type="entry name" value="E3 ubiquitin-protein ligase"/>
    <property type="match status" value="1"/>
</dbReference>
<comment type="similarity">
    <text evidence="4">Belongs to the MCTS1 family.</text>
</comment>
<keyword evidence="7 13" id="KW-0479">Metal-binding</keyword>
<dbReference type="EC" id="2.3.2.27" evidence="13"/>
<dbReference type="InterPro" id="IPR036390">
    <property type="entry name" value="WH_DNA-bd_sf"/>
</dbReference>
<accession>A0A4S2KSW8</accession>
<dbReference type="Pfam" id="PF17832">
    <property type="entry name" value="Pre-PUA"/>
    <property type="match status" value="1"/>
</dbReference>
<evidence type="ECO:0000256" key="12">
    <source>
        <dbReference type="PROSITE-ProRule" id="PRU00508"/>
    </source>
</evidence>
<evidence type="ECO:0000256" key="1">
    <source>
        <dbReference type="ARBA" id="ARBA00000900"/>
    </source>
</evidence>
<dbReference type="GO" id="GO:0003723">
    <property type="term" value="F:RNA binding"/>
    <property type="evidence" value="ECO:0007669"/>
    <property type="project" value="InterPro"/>
</dbReference>
<evidence type="ECO:0000256" key="9">
    <source>
        <dbReference type="ARBA" id="ARBA00022786"/>
    </source>
</evidence>
<comment type="catalytic activity">
    <reaction evidence="1 13">
        <text>S-ubiquitinyl-[E2 ubiquitin-conjugating enzyme]-L-cysteine + [acceptor protein]-L-lysine = [E2 ubiquitin-conjugating enzyme]-L-cysteine + N(6)-ubiquitinyl-[acceptor protein]-L-lysine.</text>
        <dbReference type="EC" id="2.3.2.27"/>
    </reaction>
</comment>
<dbReference type="Pfam" id="PF01472">
    <property type="entry name" value="PUA"/>
    <property type="match status" value="1"/>
</dbReference>
<dbReference type="SUPFAM" id="SSF46785">
    <property type="entry name" value="Winged helix' DNA-binding domain"/>
    <property type="match status" value="1"/>
</dbReference>
<evidence type="ECO:0000313" key="17">
    <source>
        <dbReference type="Proteomes" id="UP000310200"/>
    </source>
</evidence>
<feature type="zinc finger region" description="UBR-type" evidence="12">
    <location>
        <begin position="194"/>
        <end position="265"/>
    </location>
</feature>
<dbReference type="Gene3D" id="3.30.1390.10">
    <property type="match status" value="1"/>
</dbReference>
<dbReference type="STRING" id="300112.A0A4S2KSW8"/>
<evidence type="ECO:0000256" key="5">
    <source>
        <dbReference type="ARBA" id="ARBA00022490"/>
    </source>
</evidence>
<comment type="caution">
    <text evidence="16">The sequence shown here is derived from an EMBL/GenBank/DDBJ whole genome shotgun (WGS) entry which is preliminary data.</text>
</comment>
<dbReference type="CDD" id="cd11609">
    <property type="entry name" value="MCT1_N"/>
    <property type="match status" value="1"/>
</dbReference>
<comment type="pathway">
    <text evidence="3 13">Protein modification; protein ubiquitination.</text>
</comment>
<dbReference type="Pfam" id="PF18995">
    <property type="entry name" value="PRT6_C"/>
    <property type="match status" value="1"/>
</dbReference>
<dbReference type="InterPro" id="IPR004521">
    <property type="entry name" value="Uncharacterised_CHP00451"/>
</dbReference>
<dbReference type="Pfam" id="PF02207">
    <property type="entry name" value="zf-UBR"/>
    <property type="match status" value="1"/>
</dbReference>
<dbReference type="InterPro" id="IPR055194">
    <property type="entry name" value="UBR1-like_WH"/>
</dbReference>
<dbReference type="FunFam" id="3.10.400.20:FF:000001">
    <property type="entry name" value="Malignant T-cell-amplified sequence 1"/>
    <property type="match status" value="1"/>
</dbReference>
<dbReference type="InterPro" id="IPR042065">
    <property type="entry name" value="E3_ELL-like"/>
</dbReference>
<dbReference type="GO" id="GO:0002188">
    <property type="term" value="P:translation reinitiation"/>
    <property type="evidence" value="ECO:0007669"/>
    <property type="project" value="UniProtKB-ARBA"/>
</dbReference>
<keyword evidence="6 13" id="KW-0808">Transferase</keyword>
<dbReference type="GO" id="GO:0061630">
    <property type="term" value="F:ubiquitin protein ligase activity"/>
    <property type="evidence" value="ECO:0007669"/>
    <property type="project" value="UniProtKB-UniRule"/>
</dbReference>
<feature type="domain" description="UBR-type" evidence="15">
    <location>
        <begin position="194"/>
        <end position="265"/>
    </location>
</feature>
<dbReference type="InterPro" id="IPR003769">
    <property type="entry name" value="ClpS_core"/>
</dbReference>
<keyword evidence="9 13" id="KW-0833">Ubl conjugation pathway</keyword>
<dbReference type="PROSITE" id="PS50890">
    <property type="entry name" value="PUA"/>
    <property type="match status" value="1"/>
</dbReference>
<evidence type="ECO:0000256" key="10">
    <source>
        <dbReference type="ARBA" id="ARBA00022833"/>
    </source>
</evidence>
<proteinExistence type="inferred from homology"/>
<reference evidence="16 17" key="1">
    <citation type="journal article" date="2019" name="Philos. Trans. R. Soc. Lond., B, Biol. Sci.">
        <title>Ant behaviour and brain gene expression of defending hosts depend on the ecological success of the intruding social parasite.</title>
        <authorList>
            <person name="Kaur R."/>
            <person name="Stoldt M."/>
            <person name="Jongepier E."/>
            <person name="Feldmeyer B."/>
            <person name="Menzel F."/>
            <person name="Bornberg-Bauer E."/>
            <person name="Foitzik S."/>
        </authorList>
    </citation>
    <scope>NUCLEOTIDE SEQUENCE [LARGE SCALE GENOMIC DNA]</scope>
    <source>
        <tissue evidence="16">Whole body</tissue>
    </source>
</reference>
<dbReference type="FunFam" id="2.10.110.30:FF:000001">
    <property type="entry name" value="E3 ubiquitin-protein ligase UBR2 isoform 1"/>
    <property type="match status" value="1"/>
</dbReference>
<dbReference type="SUPFAM" id="SSF54736">
    <property type="entry name" value="ClpS-like"/>
    <property type="match status" value="1"/>
</dbReference>
<feature type="compositionally biased region" description="Basic and acidic residues" evidence="14">
    <location>
        <begin position="67"/>
        <end position="81"/>
    </location>
</feature>
<dbReference type="InterPro" id="IPR014719">
    <property type="entry name" value="Ribosomal_bL12_C/ClpS-like"/>
</dbReference>
<dbReference type="InterPro" id="IPR041366">
    <property type="entry name" value="Pre-PUA"/>
</dbReference>
<dbReference type="SMART" id="SM00359">
    <property type="entry name" value="PUA"/>
    <property type="match status" value="1"/>
</dbReference>
<feature type="region of interest" description="Disordered" evidence="14">
    <location>
        <begin position="1"/>
        <end position="89"/>
    </location>
</feature>
<dbReference type="GO" id="GO:0016567">
    <property type="term" value="P:protein ubiquitination"/>
    <property type="evidence" value="ECO:0007669"/>
    <property type="project" value="UniProtKB-UniRule"/>
</dbReference>
<evidence type="ECO:0000313" key="16">
    <source>
        <dbReference type="EMBL" id="TGZ51098.1"/>
    </source>
</evidence>
<dbReference type="GO" id="GO:0008270">
    <property type="term" value="F:zinc ion binding"/>
    <property type="evidence" value="ECO:0007669"/>
    <property type="project" value="UniProtKB-UniRule"/>
</dbReference>
<dbReference type="InterPro" id="IPR002478">
    <property type="entry name" value="PUA"/>
</dbReference>
<comment type="function">
    <text evidence="13">Ubiquitin ligase protein which is a component of the N-end rule pathway. Recognizes and binds to proteins bearing specific N-terminal residues that are destabilizing according to the N-end rule, leading to their ubiquitination and subsequent degradation.</text>
</comment>
<dbReference type="PANTHER" id="PTHR21497:SF24">
    <property type="entry name" value="E3 UBIQUITIN-PROTEIN LIGASE UBR1"/>
    <property type="match status" value="1"/>
</dbReference>
<comment type="subcellular location">
    <subcellularLocation>
        <location evidence="2">Cytoplasm</location>
    </subcellularLocation>
</comment>
<dbReference type="Pfam" id="PF22960">
    <property type="entry name" value="WHD_UBR1"/>
    <property type="match status" value="1"/>
</dbReference>
<name>A0A4S2KSW8_9HYME</name>
<evidence type="ECO:0000256" key="13">
    <source>
        <dbReference type="RuleBase" id="RU366018"/>
    </source>
</evidence>
<evidence type="ECO:0000256" key="6">
    <source>
        <dbReference type="ARBA" id="ARBA00022679"/>
    </source>
</evidence>
<keyword evidence="8 13" id="KW-0863">Zinc-finger</keyword>
<dbReference type="PROSITE" id="PS51157">
    <property type="entry name" value="ZF_UBR"/>
    <property type="match status" value="1"/>
</dbReference>
<dbReference type="NCBIfam" id="TIGR00451">
    <property type="entry name" value="unchar_dom_2"/>
    <property type="match status" value="1"/>
</dbReference>
<organism evidence="16 17">
    <name type="scientific">Temnothorax longispinosus</name>
    <dbReference type="NCBI Taxonomy" id="300112"/>
    <lineage>
        <taxon>Eukaryota</taxon>
        <taxon>Metazoa</taxon>
        <taxon>Ecdysozoa</taxon>
        <taxon>Arthropoda</taxon>
        <taxon>Hexapoda</taxon>
        <taxon>Insecta</taxon>
        <taxon>Pterygota</taxon>
        <taxon>Neoptera</taxon>
        <taxon>Endopterygota</taxon>
        <taxon>Hymenoptera</taxon>
        <taxon>Apocrita</taxon>
        <taxon>Aculeata</taxon>
        <taxon>Formicoidea</taxon>
        <taxon>Formicidae</taxon>
        <taxon>Myrmicinae</taxon>
        <taxon>Temnothorax</taxon>
    </lineage>
</organism>
<dbReference type="SUPFAM" id="SSF88697">
    <property type="entry name" value="PUA domain-like"/>
    <property type="match status" value="1"/>
</dbReference>
<evidence type="ECO:0000256" key="2">
    <source>
        <dbReference type="ARBA" id="ARBA00004496"/>
    </source>
</evidence>